<evidence type="ECO:0000313" key="4">
    <source>
        <dbReference type="Proteomes" id="UP000335162"/>
    </source>
</evidence>
<dbReference type="AlphaFoldDB" id="A0A1J6PES7"/>
<organism evidence="2 4">
    <name type="scientific">Campylobacter jejuni</name>
    <dbReference type="NCBI Taxonomy" id="197"/>
    <lineage>
        <taxon>Bacteria</taxon>
        <taxon>Pseudomonadati</taxon>
        <taxon>Campylobacterota</taxon>
        <taxon>Epsilonproteobacteria</taxon>
        <taxon>Campylobacterales</taxon>
        <taxon>Campylobacteraceae</taxon>
        <taxon>Campylobacter</taxon>
    </lineage>
</organism>
<reference evidence="3" key="3">
    <citation type="submission" date="2023-06" db="EMBL/GenBank/DDBJ databases">
        <authorList>
            <consortium name="PulseNet: The National Subtyping Network for Foodborne Disease Surveillance"/>
        </authorList>
    </citation>
    <scope>NUCLEOTIDE SEQUENCE</scope>
    <source>
        <strain evidence="3">PNUSAC035917</strain>
    </source>
</reference>
<sequence length="71" mass="8051">MSGFKIIPSKHFAERLQQRKVDLSLVALIYQEIAKNPFQKSYKLINNNSAIVFAVDRDNGVITIITGYPVK</sequence>
<dbReference type="Proteomes" id="UP000335162">
    <property type="component" value="Unassembled WGS sequence"/>
</dbReference>
<dbReference type="EMBL" id="ABMIIH010000012">
    <property type="protein sequence ID" value="ELD5187485.1"/>
    <property type="molecule type" value="Genomic_DNA"/>
</dbReference>
<accession>A0A1J6PES7</accession>
<dbReference type="RefSeq" id="WP_052804577.1">
    <property type="nucleotide sequence ID" value="NZ_AP028413.1"/>
</dbReference>
<evidence type="ECO:0000313" key="5">
    <source>
        <dbReference type="Proteomes" id="UP000349590"/>
    </source>
</evidence>
<protein>
    <recommendedName>
        <fullName evidence="6">DUF4258 domain-containing protein</fullName>
    </recommendedName>
</protein>
<dbReference type="EMBL" id="AACCII010000003">
    <property type="protein sequence ID" value="EAJ9718500.1"/>
    <property type="molecule type" value="Genomic_DNA"/>
</dbReference>
<evidence type="ECO:0000313" key="2">
    <source>
        <dbReference type="EMBL" id="EAL3736075.1"/>
    </source>
</evidence>
<reference evidence="1 5" key="2">
    <citation type="submission" date="2019-04" db="EMBL/GenBank/DDBJ databases">
        <authorList>
            <consortium name="PulseNet: The National Subtyping Network for Foodborne Disease Surveillance"/>
            <person name="Tarr C.L."/>
            <person name="Trees E."/>
            <person name="Katz L.S."/>
            <person name="Carleton-Romer H.A."/>
            <person name="Stroika S."/>
            <person name="Kucerova Z."/>
            <person name="Roache K.F."/>
            <person name="Sabol A.L."/>
            <person name="Besser J."/>
            <person name="Gerner-Smidt P."/>
        </authorList>
    </citation>
    <scope>NUCLEOTIDE SEQUENCE [LARGE SCALE GENOMIC DNA]</scope>
    <source>
        <strain evidence="1 5">PNUSAC009041</strain>
    </source>
</reference>
<evidence type="ECO:0000313" key="1">
    <source>
        <dbReference type="EMBL" id="EAJ9718500.1"/>
    </source>
</evidence>
<comment type="caution">
    <text evidence="2">The sequence shown here is derived from an EMBL/GenBank/DDBJ whole genome shotgun (WGS) entry which is preliminary data.</text>
</comment>
<dbReference type="Proteomes" id="UP000349590">
    <property type="component" value="Unassembled WGS sequence"/>
</dbReference>
<dbReference type="Proteomes" id="UP001183411">
    <property type="component" value="Unassembled WGS sequence"/>
</dbReference>
<name>A0A1J6PES7_CAMJU</name>
<reference evidence="2 4" key="1">
    <citation type="submission" date="2018-05" db="EMBL/GenBank/DDBJ databases">
        <authorList>
            <consortium name="NARMS: The National Antimicrobial Resistance Monitoring System"/>
        </authorList>
    </citation>
    <scope>NUCLEOTIDE SEQUENCE [LARGE SCALE GENOMIC DNA]</scope>
    <source>
        <strain evidence="2 4">FSIS1607212</strain>
    </source>
</reference>
<evidence type="ECO:0008006" key="6">
    <source>
        <dbReference type="Google" id="ProtNLM"/>
    </source>
</evidence>
<gene>
    <name evidence="2" type="ORF">BFD99_08860</name>
    <name evidence="1" type="ORF">E8P16_03430</name>
    <name evidence="3" type="ORF">QQI97_001694</name>
</gene>
<evidence type="ECO:0000313" key="3">
    <source>
        <dbReference type="EMBL" id="ELD5187485.1"/>
    </source>
</evidence>
<dbReference type="EMBL" id="AACNRY010000026">
    <property type="protein sequence ID" value="EAL3736075.1"/>
    <property type="molecule type" value="Genomic_DNA"/>
</dbReference>
<proteinExistence type="predicted"/>